<comment type="pathway">
    <text evidence="2">Amino-acid biosynthesis; L-arginine biosynthesis; carbamoyl phosphate from bicarbonate: step 1/1.</text>
</comment>
<dbReference type="GO" id="GO:0006207">
    <property type="term" value="P:'de novo' pyrimidine nucleobase biosynthetic process"/>
    <property type="evidence" value="ECO:0007669"/>
    <property type="project" value="InterPro"/>
</dbReference>
<dbReference type="GO" id="GO:0004088">
    <property type="term" value="F:carbamoyl-phosphate synthase (glutamine-hydrolyzing) activity"/>
    <property type="evidence" value="ECO:0007669"/>
    <property type="project" value="UniProtKB-EC"/>
</dbReference>
<keyword evidence="7" id="KW-0028">Amino-acid biosynthesis</keyword>
<dbReference type="EC" id="6.3.5.5" evidence="4"/>
<dbReference type="GO" id="GO:0016462">
    <property type="term" value="F:pyrophosphatase activity"/>
    <property type="evidence" value="ECO:0007669"/>
    <property type="project" value="UniProtKB-ARBA"/>
</dbReference>
<keyword evidence="9" id="KW-0067">ATP-binding</keyword>
<evidence type="ECO:0000256" key="13">
    <source>
        <dbReference type="ARBA" id="ARBA00044031"/>
    </source>
</evidence>
<dbReference type="NCBIfam" id="TIGR01368">
    <property type="entry name" value="CPSaseIIsmall"/>
    <property type="match status" value="1"/>
</dbReference>
<dbReference type="InterPro" id="IPR002474">
    <property type="entry name" value="CarbamoylP_synth_ssu_N"/>
</dbReference>
<keyword evidence="11" id="KW-0665">Pyrimidine biosynthesis</keyword>
<dbReference type="PRINTS" id="PR00097">
    <property type="entry name" value="ANTSNTHASEII"/>
</dbReference>
<dbReference type="GO" id="GO:0006541">
    <property type="term" value="P:glutamine metabolic process"/>
    <property type="evidence" value="ECO:0007669"/>
    <property type="project" value="InterPro"/>
</dbReference>
<dbReference type="Gene3D" id="3.50.30.20">
    <property type="entry name" value="Carbamoyl-phosphate synthase small subunit, N-terminal domain"/>
    <property type="match status" value="1"/>
</dbReference>
<dbReference type="SMART" id="SM01097">
    <property type="entry name" value="CPSase_sm_chain"/>
    <property type="match status" value="1"/>
</dbReference>
<dbReference type="GO" id="GO:0016301">
    <property type="term" value="F:kinase activity"/>
    <property type="evidence" value="ECO:0007669"/>
    <property type="project" value="InterPro"/>
</dbReference>
<dbReference type="InterPro" id="IPR027417">
    <property type="entry name" value="P-loop_NTPase"/>
</dbReference>
<dbReference type="HAMAP" id="MF_01209">
    <property type="entry name" value="CPSase_S_chain"/>
    <property type="match status" value="1"/>
</dbReference>
<dbReference type="PROSITE" id="PS51273">
    <property type="entry name" value="GATASE_TYPE_1"/>
    <property type="match status" value="1"/>
</dbReference>
<dbReference type="NCBIfam" id="NF009475">
    <property type="entry name" value="PRK12838.1"/>
    <property type="match status" value="1"/>
</dbReference>
<dbReference type="PRINTS" id="PR00096">
    <property type="entry name" value="GATASE"/>
</dbReference>
<dbReference type="InterPro" id="IPR006274">
    <property type="entry name" value="CarbamoylP_synth_ssu"/>
</dbReference>
<dbReference type="SUPFAM" id="SSF52317">
    <property type="entry name" value="Class I glutamine amidotransferase-like"/>
    <property type="match status" value="1"/>
</dbReference>
<keyword evidence="5" id="KW-0055">Arginine biosynthesis</keyword>
<evidence type="ECO:0000256" key="16">
    <source>
        <dbReference type="ARBA" id="ARBA00083899"/>
    </source>
</evidence>
<dbReference type="GO" id="GO:0006526">
    <property type="term" value="P:L-arginine biosynthetic process"/>
    <property type="evidence" value="ECO:0007669"/>
    <property type="project" value="UniProtKB-KW"/>
</dbReference>
<dbReference type="Proteomes" id="UP000604825">
    <property type="component" value="Unassembled WGS sequence"/>
</dbReference>
<dbReference type="FunFam" id="3.40.50.880:FF:000034">
    <property type="entry name" value="carbamoyl-phosphate synthase small chain, chloroplastic"/>
    <property type="match status" value="1"/>
</dbReference>
<dbReference type="FunFam" id="3.50.30.20:FF:000001">
    <property type="entry name" value="Carbamoyl-phosphate synthase small chain"/>
    <property type="match status" value="1"/>
</dbReference>
<evidence type="ECO:0000256" key="10">
    <source>
        <dbReference type="ARBA" id="ARBA00022962"/>
    </source>
</evidence>
<protein>
    <recommendedName>
        <fullName evidence="15">Carbamoyl phosphate synthase small chain, chloroplastic</fullName>
        <ecNumber evidence="4">6.3.5.5</ecNumber>
    </recommendedName>
    <alternativeName>
        <fullName evidence="16">Carbamoyl phosphate synthetase glutamine chain</fullName>
    </alternativeName>
</protein>
<proteinExistence type="inferred from homology"/>
<dbReference type="EMBL" id="CAJGYO010000007">
    <property type="protein sequence ID" value="CAD6242745.1"/>
    <property type="molecule type" value="Genomic_DNA"/>
</dbReference>
<gene>
    <name evidence="18" type="ORF">NCGR_LOCUS28139</name>
</gene>
<dbReference type="OrthoDB" id="434at2759"/>
<evidence type="ECO:0000256" key="5">
    <source>
        <dbReference type="ARBA" id="ARBA00022571"/>
    </source>
</evidence>
<evidence type="ECO:0000256" key="8">
    <source>
        <dbReference type="ARBA" id="ARBA00022741"/>
    </source>
</evidence>
<dbReference type="InterPro" id="IPR023577">
    <property type="entry name" value="CYTH_domain"/>
</dbReference>
<organism evidence="18 19">
    <name type="scientific">Miscanthus lutarioriparius</name>
    <dbReference type="NCBI Taxonomy" id="422564"/>
    <lineage>
        <taxon>Eukaryota</taxon>
        <taxon>Viridiplantae</taxon>
        <taxon>Streptophyta</taxon>
        <taxon>Embryophyta</taxon>
        <taxon>Tracheophyta</taxon>
        <taxon>Spermatophyta</taxon>
        <taxon>Magnoliopsida</taxon>
        <taxon>Liliopsida</taxon>
        <taxon>Poales</taxon>
        <taxon>Poaceae</taxon>
        <taxon>PACMAD clade</taxon>
        <taxon>Panicoideae</taxon>
        <taxon>Andropogonodae</taxon>
        <taxon>Andropogoneae</taxon>
        <taxon>Saccharinae</taxon>
        <taxon>Miscanthus</taxon>
    </lineage>
</organism>
<comment type="catalytic activity">
    <reaction evidence="14">
        <text>L-glutamine + H2O = L-glutamate + NH4(+)</text>
        <dbReference type="Rhea" id="RHEA:15889"/>
        <dbReference type="ChEBI" id="CHEBI:15377"/>
        <dbReference type="ChEBI" id="CHEBI:28938"/>
        <dbReference type="ChEBI" id="CHEBI:29985"/>
        <dbReference type="ChEBI" id="CHEBI:58359"/>
    </reaction>
</comment>
<dbReference type="Pfam" id="PF01928">
    <property type="entry name" value="CYTH"/>
    <property type="match status" value="1"/>
</dbReference>
<comment type="function">
    <text evidence="12">Small subunit of the arginine-specific carbamoyl phosphate synthase (CPSase). CPSase catalyzes the formation of carbamoyl phosphate from the ammonia moiety of glutamine, carbonate, and phosphate donated by ATP, the first step of the arginine biosynthetic pathway. The small subunit (glutamine amidotransferase) binds and cleaves glutamine to supply the large subunit with the substrate ammonia.</text>
</comment>
<evidence type="ECO:0000256" key="14">
    <source>
        <dbReference type="ARBA" id="ARBA00049285"/>
    </source>
</evidence>
<dbReference type="SUPFAM" id="SSF55154">
    <property type="entry name" value="CYTH-like phosphatases"/>
    <property type="match status" value="1"/>
</dbReference>
<dbReference type="CDD" id="cd02028">
    <property type="entry name" value="UMPK_like"/>
    <property type="match status" value="1"/>
</dbReference>
<comment type="pathway">
    <text evidence="1">Pyrimidine metabolism; UMP biosynthesis via de novo pathway; (S)-dihydroorotate from bicarbonate: step 1/3.</text>
</comment>
<dbReference type="InterPro" id="IPR017926">
    <property type="entry name" value="GATASE"/>
</dbReference>
<evidence type="ECO:0000256" key="1">
    <source>
        <dbReference type="ARBA" id="ARBA00004812"/>
    </source>
</evidence>
<evidence type="ECO:0000256" key="6">
    <source>
        <dbReference type="ARBA" id="ARBA00022598"/>
    </source>
</evidence>
<dbReference type="PROSITE" id="PS51707">
    <property type="entry name" value="CYTH"/>
    <property type="match status" value="1"/>
</dbReference>
<evidence type="ECO:0000313" key="18">
    <source>
        <dbReference type="EMBL" id="CAD6242745.1"/>
    </source>
</evidence>
<comment type="subunit">
    <text evidence="13">Heterodimer composed of 2 chains; the small (or glutamine) chain promotes the hydrolysis of glutamine to ammonia, which is used by the large (or ammonia) chain to synthesize carbamoyl phosphate.</text>
</comment>
<evidence type="ECO:0000256" key="3">
    <source>
        <dbReference type="ARBA" id="ARBA00007800"/>
    </source>
</evidence>
<accession>A0A811PGZ8</accession>
<evidence type="ECO:0000256" key="12">
    <source>
        <dbReference type="ARBA" id="ARBA00043861"/>
    </source>
</evidence>
<dbReference type="InterPro" id="IPR035686">
    <property type="entry name" value="CPSase_GATase1"/>
</dbReference>
<dbReference type="CDD" id="cd01744">
    <property type="entry name" value="GATase1_CPSase"/>
    <property type="match status" value="1"/>
</dbReference>
<keyword evidence="8" id="KW-0547">Nucleotide-binding</keyword>
<dbReference type="InterPro" id="IPR029062">
    <property type="entry name" value="Class_I_gatase-like"/>
</dbReference>
<evidence type="ECO:0000313" key="19">
    <source>
        <dbReference type="Proteomes" id="UP000604825"/>
    </source>
</evidence>
<dbReference type="InterPro" id="IPR033469">
    <property type="entry name" value="CYTH-like_dom_sf"/>
</dbReference>
<dbReference type="GO" id="GO:0005951">
    <property type="term" value="C:carbamoyl-phosphate synthase complex"/>
    <property type="evidence" value="ECO:0007669"/>
    <property type="project" value="TreeGrafter"/>
</dbReference>
<evidence type="ECO:0000256" key="11">
    <source>
        <dbReference type="ARBA" id="ARBA00022975"/>
    </source>
</evidence>
<dbReference type="Gene3D" id="3.40.50.880">
    <property type="match status" value="1"/>
</dbReference>
<dbReference type="PANTHER" id="PTHR11405:SF4">
    <property type="entry name" value="CARBAMOYL-PHOSPHATE SYNTHASE ARGININE-SPECIFIC SMALL CHAIN"/>
    <property type="match status" value="1"/>
</dbReference>
<dbReference type="Pfam" id="PF00117">
    <property type="entry name" value="GATase"/>
    <property type="match status" value="1"/>
</dbReference>
<evidence type="ECO:0000256" key="9">
    <source>
        <dbReference type="ARBA" id="ARBA00022840"/>
    </source>
</evidence>
<dbReference type="AlphaFoldDB" id="A0A811PGZ8"/>
<dbReference type="PRINTS" id="PR00099">
    <property type="entry name" value="CPSGATASE"/>
</dbReference>
<dbReference type="GO" id="GO:0006221">
    <property type="term" value="P:pyrimidine nucleotide biosynthetic process"/>
    <property type="evidence" value="ECO:0007669"/>
    <property type="project" value="UniProtKB-KW"/>
</dbReference>
<dbReference type="PANTHER" id="PTHR11405">
    <property type="entry name" value="CARBAMOYLTRANSFERASE FAMILY MEMBER"/>
    <property type="match status" value="1"/>
</dbReference>
<dbReference type="Pfam" id="PF00988">
    <property type="entry name" value="CPSase_sm_chain"/>
    <property type="match status" value="1"/>
</dbReference>
<keyword evidence="10" id="KW-0315">Glutamine amidotransferase</keyword>
<keyword evidence="6" id="KW-0436">Ligase</keyword>
<sequence>MAAPPATAPATSRCLPGAKPRWAAERSSGSFAISAPAICLRQSGSGVLSVRAKVASGVQRASIVDDGAERPWKLSDARLVLEDGSVWRAKSFGASGTQVGEVVFNTSLTGYQEILTDPSYAGQFVLMTNPHIGNTGINPDDEESNQCFLGGLIIRNLSICTSNWRCKETLEEYLIKRNIMGIYDVDTRAITRRLREDGSLIGVLSTDQSQTDNELLEMAQKWKIVGVDLISGVTCDAPYEWSDKTDSEWEFKRDQSSKTFHVVAYDFGIKHNILRRLTSYGCKITVVPANWPASEVLNLKPDGVLFSNGPGDPAAVPYAVKTVQEIIGKVPVFGICMGHQLIGQALGGKTFKMKFGHHGGNHPVCDLRSGRVDISAQNHNYAVDPESLPEGAKVTHVNLNDNSCAGLQYSKMKLMSLQYHPESSPGPHDSDTAFDPRLTDYDTLLENIHGLKEGRSVQVPIYDFKSSCRTGYRTVDVPSSQIVIIEGIYALSEKLRLVMDLRVSVTGGVHFDLVKRVLRDIQRAGQEPEEIIHQISETVYPMYKAFIEPDLETAHIKIINKFNPFSGFQNPMYILKSPRSLAPEKIKAMLGDDHTESNEETYDIYLLPPGEDPEACQSYLRMRNREGKYNLMFEEWVTDNSFIISPRITFEVSVRLLGGLMALGYTIAAILKRSNRVFSDGKATVKIDWLEQLNRQYIQALPEDLKTKLIIDDELVSSPKEAFSRVSVDRRNKLMKSGLSQSYSTHGDKNIVKLSKLTETNTRFGAGVQSPSFQNRYQH</sequence>
<feature type="domain" description="CYTH" evidence="17">
    <location>
        <begin position="567"/>
        <end position="749"/>
    </location>
</feature>
<comment type="caution">
    <text evidence="18">The sequence shown here is derived from an EMBL/GenBank/DDBJ whole genome shotgun (WGS) entry which is preliminary data.</text>
</comment>
<dbReference type="SUPFAM" id="SSF52021">
    <property type="entry name" value="Carbamoyl phosphate synthetase, small subunit N-terminal domain"/>
    <property type="match status" value="1"/>
</dbReference>
<dbReference type="GO" id="GO:0005524">
    <property type="term" value="F:ATP binding"/>
    <property type="evidence" value="ECO:0007669"/>
    <property type="project" value="UniProtKB-KW"/>
</dbReference>
<evidence type="ECO:0000256" key="15">
    <source>
        <dbReference type="ARBA" id="ARBA00074572"/>
    </source>
</evidence>
<dbReference type="InterPro" id="IPR036480">
    <property type="entry name" value="CarbP_synth_ssu_N_sf"/>
</dbReference>
<keyword evidence="19" id="KW-1185">Reference proteome</keyword>
<evidence type="ECO:0000259" key="17">
    <source>
        <dbReference type="PROSITE" id="PS51707"/>
    </source>
</evidence>
<evidence type="ECO:0000256" key="2">
    <source>
        <dbReference type="ARBA" id="ARBA00005077"/>
    </source>
</evidence>
<dbReference type="SUPFAM" id="SSF52540">
    <property type="entry name" value="P-loop containing nucleoside triphosphate hydrolases"/>
    <property type="match status" value="1"/>
</dbReference>
<name>A0A811PGZ8_9POAL</name>
<evidence type="ECO:0000256" key="7">
    <source>
        <dbReference type="ARBA" id="ARBA00022605"/>
    </source>
</evidence>
<evidence type="ECO:0000256" key="4">
    <source>
        <dbReference type="ARBA" id="ARBA00012738"/>
    </source>
</evidence>
<comment type="similarity">
    <text evidence="3">Belongs to the CarA family.</text>
</comment>
<reference evidence="18" key="1">
    <citation type="submission" date="2020-10" db="EMBL/GenBank/DDBJ databases">
        <authorList>
            <person name="Han B."/>
            <person name="Lu T."/>
            <person name="Zhao Q."/>
            <person name="Huang X."/>
            <person name="Zhao Y."/>
        </authorList>
    </citation>
    <scope>NUCLEOTIDE SEQUENCE</scope>
</reference>